<dbReference type="Pfam" id="PF06322">
    <property type="entry name" value="Phage_NinH"/>
    <property type="match status" value="1"/>
</dbReference>
<reference evidence="1 2" key="1">
    <citation type="submission" date="2015-03" db="EMBL/GenBank/DDBJ databases">
        <authorList>
            <person name="Murphy D."/>
        </authorList>
    </citation>
    <scope>NUCLEOTIDE SEQUENCE [LARGE SCALE GENOMIC DNA]</scope>
    <source>
        <strain evidence="1 2">BR165/97</strain>
    </source>
</reference>
<dbReference type="EMBL" id="CPZJ01000002">
    <property type="protein sequence ID" value="CNF19081.1"/>
    <property type="molecule type" value="Genomic_DNA"/>
</dbReference>
<name>A0A0T9LS69_YERIN</name>
<dbReference type="AlphaFoldDB" id="A0A0T9LS69"/>
<dbReference type="OrthoDB" id="8480794at2"/>
<proteinExistence type="predicted"/>
<dbReference type="Proteomes" id="UP000038750">
    <property type="component" value="Unassembled WGS sequence"/>
</dbReference>
<organism evidence="1 2">
    <name type="scientific">Yersinia intermedia</name>
    <dbReference type="NCBI Taxonomy" id="631"/>
    <lineage>
        <taxon>Bacteria</taxon>
        <taxon>Pseudomonadati</taxon>
        <taxon>Pseudomonadota</taxon>
        <taxon>Gammaproteobacteria</taxon>
        <taxon>Enterobacterales</taxon>
        <taxon>Yersiniaceae</taxon>
        <taxon>Yersinia</taxon>
    </lineage>
</organism>
<evidence type="ECO:0000313" key="2">
    <source>
        <dbReference type="Proteomes" id="UP000038750"/>
    </source>
</evidence>
<gene>
    <name evidence="1" type="ORF">ERS008530_00642</name>
</gene>
<evidence type="ECO:0000313" key="1">
    <source>
        <dbReference type="EMBL" id="CNF19081.1"/>
    </source>
</evidence>
<protein>
    <submittedName>
        <fullName evidence="1">Phage NinH protein</fullName>
    </submittedName>
</protein>
<dbReference type="InterPro" id="IPR010454">
    <property type="entry name" value="Phage_NinH"/>
</dbReference>
<dbReference type="RefSeq" id="WP_050072771.1">
    <property type="nucleotide sequence ID" value="NZ_CPZJ01000002.1"/>
</dbReference>
<accession>A0A0T9LS69</accession>
<sequence length="64" mass="7098">MNAYVKTIPELLIAAYGNQSTVAAQLNTQRSTVKKYAHDVKGERHAIVNGRLMVGTTGRKRIEK</sequence>